<protein>
    <recommendedName>
        <fullName evidence="5">MoxR family ATPase</fullName>
    </recommendedName>
</protein>
<name>A0A8J3FBL9_9BACI</name>
<dbReference type="PANTHER" id="PTHR42759:SF5">
    <property type="entry name" value="METHANOL DEHYDROGENASE REGULATOR"/>
    <property type="match status" value="1"/>
</dbReference>
<dbReference type="Proteomes" id="UP000637720">
    <property type="component" value="Unassembled WGS sequence"/>
</dbReference>
<evidence type="ECO:0000313" key="3">
    <source>
        <dbReference type="EMBL" id="GGK02232.1"/>
    </source>
</evidence>
<keyword evidence="4" id="KW-1185">Reference proteome</keyword>
<dbReference type="AlphaFoldDB" id="A0A8J3FBL9"/>
<feature type="domain" description="ATPase AAA-3" evidence="1">
    <location>
        <begin position="1"/>
        <end position="130"/>
    </location>
</feature>
<dbReference type="CDD" id="cd00009">
    <property type="entry name" value="AAA"/>
    <property type="match status" value="1"/>
</dbReference>
<proteinExistence type="predicted"/>
<evidence type="ECO:0000259" key="1">
    <source>
        <dbReference type="Pfam" id="PF07726"/>
    </source>
</evidence>
<dbReference type="Pfam" id="PF07726">
    <property type="entry name" value="AAA_3"/>
    <property type="match status" value="1"/>
</dbReference>
<comment type="caution">
    <text evidence="3">The sequence shown here is derived from an EMBL/GenBank/DDBJ whole genome shotgun (WGS) entry which is preliminary data.</text>
</comment>
<dbReference type="InterPro" id="IPR050764">
    <property type="entry name" value="CbbQ/NirQ/NorQ/GpvN"/>
</dbReference>
<dbReference type="InterPro" id="IPR027417">
    <property type="entry name" value="P-loop_NTPase"/>
</dbReference>
<dbReference type="GO" id="GO:0005524">
    <property type="term" value="F:ATP binding"/>
    <property type="evidence" value="ECO:0007669"/>
    <property type="project" value="InterPro"/>
</dbReference>
<dbReference type="Pfam" id="PF17863">
    <property type="entry name" value="AAA_lid_2"/>
    <property type="match status" value="1"/>
</dbReference>
<dbReference type="PIRSF" id="PIRSF002849">
    <property type="entry name" value="AAA_ATPase_chaperone_MoxR_prd"/>
    <property type="match status" value="1"/>
</dbReference>
<reference evidence="3" key="1">
    <citation type="journal article" date="2014" name="Int. J. Syst. Evol. Microbiol.">
        <title>Complete genome sequence of Corynebacterium casei LMG S-19264T (=DSM 44701T), isolated from a smear-ripened cheese.</title>
        <authorList>
            <consortium name="US DOE Joint Genome Institute (JGI-PGF)"/>
            <person name="Walter F."/>
            <person name="Albersmeier A."/>
            <person name="Kalinowski J."/>
            <person name="Ruckert C."/>
        </authorList>
    </citation>
    <scope>NUCLEOTIDE SEQUENCE</scope>
    <source>
        <strain evidence="3">JCM 14719</strain>
    </source>
</reference>
<dbReference type="EMBL" id="BMOF01000029">
    <property type="protein sequence ID" value="GGK02232.1"/>
    <property type="molecule type" value="Genomic_DNA"/>
</dbReference>
<evidence type="ECO:0008006" key="5">
    <source>
        <dbReference type="Google" id="ProtNLM"/>
    </source>
</evidence>
<gene>
    <name evidence="3" type="primary">yeaC</name>
    <name evidence="3" type="ORF">GCM10007043_15370</name>
</gene>
<dbReference type="Gene3D" id="3.40.50.300">
    <property type="entry name" value="P-loop containing nucleotide triphosphate hydrolases"/>
    <property type="match status" value="1"/>
</dbReference>
<dbReference type="InterPro" id="IPR041628">
    <property type="entry name" value="ChlI/MoxR_AAA_lid"/>
</dbReference>
<dbReference type="SUPFAM" id="SSF52540">
    <property type="entry name" value="P-loop containing nucleoside triphosphate hydrolases"/>
    <property type="match status" value="1"/>
</dbReference>
<dbReference type="PANTHER" id="PTHR42759">
    <property type="entry name" value="MOXR FAMILY PROTEIN"/>
    <property type="match status" value="1"/>
</dbReference>
<sequence length="281" mass="30651">MLVEDVPGVGKTVLVRALAKALGCSFARIQFTPDLLPSDVTGVSVYDPREGRFSFRPGPVMANIVLADEINRTSPRTQAALLEAMEEGSVTVDGVTHDLPRPFVVLATQNPVEFEGTYPLPEAQRDRFLLTLRLGYPTPDEEVAMLTRLQLAHPVADVEPVLDPDGVRALQDEVRHVRVDEAVKAYIVALVHETRQHPAAGLGASPRGSLALFRAAQARAFLRGRAYVVPDDVQALAVPTLAHRLVLRPDAQLEGWTPEAVVEDVLRRVRVPVLPAPKRGV</sequence>
<accession>A0A8J3FBL9</accession>
<dbReference type="InterPro" id="IPR011703">
    <property type="entry name" value="ATPase_AAA-3"/>
</dbReference>
<dbReference type="GO" id="GO:0016887">
    <property type="term" value="F:ATP hydrolysis activity"/>
    <property type="evidence" value="ECO:0007669"/>
    <property type="project" value="InterPro"/>
</dbReference>
<dbReference type="Gene3D" id="1.10.8.80">
    <property type="entry name" value="Magnesium chelatase subunit I, C-Terminal domain"/>
    <property type="match status" value="1"/>
</dbReference>
<feature type="domain" description="ChlI/MoxR AAA lid" evidence="2">
    <location>
        <begin position="193"/>
        <end position="264"/>
    </location>
</feature>
<reference evidence="3" key="2">
    <citation type="submission" date="2020-09" db="EMBL/GenBank/DDBJ databases">
        <authorList>
            <person name="Sun Q."/>
            <person name="Ohkuma M."/>
        </authorList>
    </citation>
    <scope>NUCLEOTIDE SEQUENCE</scope>
    <source>
        <strain evidence="3">JCM 14719</strain>
    </source>
</reference>
<evidence type="ECO:0000259" key="2">
    <source>
        <dbReference type="Pfam" id="PF17863"/>
    </source>
</evidence>
<evidence type="ECO:0000313" key="4">
    <source>
        <dbReference type="Proteomes" id="UP000637720"/>
    </source>
</evidence>
<organism evidence="3 4">
    <name type="scientific">Calditerricola satsumensis</name>
    <dbReference type="NCBI Taxonomy" id="373054"/>
    <lineage>
        <taxon>Bacteria</taxon>
        <taxon>Bacillati</taxon>
        <taxon>Bacillota</taxon>
        <taxon>Bacilli</taxon>
        <taxon>Bacillales</taxon>
        <taxon>Bacillaceae</taxon>
        <taxon>Calditerricola</taxon>
    </lineage>
</organism>